<gene>
    <name evidence="2" type="ORF">JZO70_18765</name>
</gene>
<feature type="transmembrane region" description="Helical" evidence="1">
    <location>
        <begin position="236"/>
        <end position="255"/>
    </location>
</feature>
<reference evidence="2 3" key="1">
    <citation type="submission" date="2021-03" db="EMBL/GenBank/DDBJ databases">
        <title>Enterococcal diversity collection.</title>
        <authorList>
            <person name="Gilmore M.S."/>
            <person name="Schwartzman J."/>
            <person name="Van Tyne D."/>
            <person name="Martin M."/>
            <person name="Earl A.M."/>
            <person name="Manson A.L."/>
            <person name="Straub T."/>
            <person name="Salamzade R."/>
            <person name="Saavedra J."/>
            <person name="Lebreton F."/>
            <person name="Prichula J."/>
            <person name="Schaufler K."/>
            <person name="Gaca A."/>
            <person name="Sgardioli B."/>
            <person name="Wagenaar J."/>
            <person name="Strong T."/>
        </authorList>
    </citation>
    <scope>NUCLEOTIDE SEQUENCE [LARGE SCALE GENOMIC DNA]</scope>
    <source>
        <strain evidence="2 3">669A</strain>
    </source>
</reference>
<dbReference type="EMBL" id="JAFREM010000031">
    <property type="protein sequence ID" value="MBO1308226.1"/>
    <property type="molecule type" value="Genomic_DNA"/>
</dbReference>
<evidence type="ECO:0000313" key="3">
    <source>
        <dbReference type="Proteomes" id="UP000664601"/>
    </source>
</evidence>
<feature type="transmembrane region" description="Helical" evidence="1">
    <location>
        <begin position="320"/>
        <end position="345"/>
    </location>
</feature>
<organism evidence="2 3">
    <name type="scientific">Candidatus Enterococcus moelleringii</name>
    <dbReference type="NCBI Taxonomy" id="2815325"/>
    <lineage>
        <taxon>Bacteria</taxon>
        <taxon>Bacillati</taxon>
        <taxon>Bacillota</taxon>
        <taxon>Bacilli</taxon>
        <taxon>Lactobacillales</taxon>
        <taxon>Enterococcaceae</taxon>
        <taxon>Enterococcus</taxon>
    </lineage>
</organism>
<feature type="transmembrane region" description="Helical" evidence="1">
    <location>
        <begin position="102"/>
        <end position="123"/>
    </location>
</feature>
<feature type="transmembrane region" description="Helical" evidence="1">
    <location>
        <begin position="75"/>
        <end position="96"/>
    </location>
</feature>
<keyword evidence="1" id="KW-0812">Transmembrane</keyword>
<dbReference type="Proteomes" id="UP000664601">
    <property type="component" value="Unassembled WGS sequence"/>
</dbReference>
<protein>
    <submittedName>
        <fullName evidence="2">EpsG family protein</fullName>
    </submittedName>
</protein>
<feature type="transmembrane region" description="Helical" evidence="1">
    <location>
        <begin position="267"/>
        <end position="287"/>
    </location>
</feature>
<accession>A0ABS3LF13</accession>
<keyword evidence="1" id="KW-1133">Transmembrane helix</keyword>
<keyword evidence="3" id="KW-1185">Reference proteome</keyword>
<evidence type="ECO:0000313" key="2">
    <source>
        <dbReference type="EMBL" id="MBO1308226.1"/>
    </source>
</evidence>
<feature type="transmembrane region" description="Helical" evidence="1">
    <location>
        <begin position="194"/>
        <end position="216"/>
    </location>
</feature>
<comment type="caution">
    <text evidence="2">The sequence shown here is derived from an EMBL/GenBank/DDBJ whole genome shotgun (WGS) entry which is preliminary data.</text>
</comment>
<dbReference type="InterPro" id="IPR049458">
    <property type="entry name" value="EpsG-like"/>
</dbReference>
<sequence length="352" mass="40387">MNIYLSVLFLLILLSSFEYFSKNKKYFVMAIFFLVVFAGMRQDVGYDYNSYHNFYNDINSFSDVFNGKIDAEPGYVFFNFLFKYLGFPFSTFVLFFSIVSLLLLGICLYNVFPFPSLVLVYYYCRFFLVRDMGQIRSSLVSIIFLMTLPAIKNRDTKKVLLLTLIGAFFHTVAIFIPIAYLFTIVVKKIGIPVVLVYVCIATLIGTIFFFPELFSWIVPARYLGYFAGKYSTGKWLLNPIFIMQLGILLLSLIVVKNKNVSFSSDLAIVQKVYLLSTLLLLVFGPLATIGGRVSTIFASTEILLVPILFDHFFKNKIFSLIAYFAFCLCVFYLIFVFSGAVNLYVPYKTTLF</sequence>
<dbReference type="Pfam" id="PF14897">
    <property type="entry name" value="EpsG"/>
    <property type="match status" value="1"/>
</dbReference>
<feature type="transmembrane region" description="Helical" evidence="1">
    <location>
        <begin position="26"/>
        <end position="44"/>
    </location>
</feature>
<keyword evidence="1" id="KW-0472">Membrane</keyword>
<evidence type="ECO:0000256" key="1">
    <source>
        <dbReference type="SAM" id="Phobius"/>
    </source>
</evidence>
<feature type="transmembrane region" description="Helical" evidence="1">
    <location>
        <begin position="159"/>
        <end position="182"/>
    </location>
</feature>
<name>A0ABS3LF13_9ENTE</name>
<proteinExistence type="predicted"/>
<dbReference type="RefSeq" id="WP_207675220.1">
    <property type="nucleotide sequence ID" value="NZ_JAFREM010000031.1"/>
</dbReference>